<accession>A0A4U6D146</accession>
<reference evidence="1 2" key="1">
    <citation type="submission" date="2019-05" db="EMBL/GenBank/DDBJ databases">
        <title>Dyadobacter AR-3-8 sp. nov., isolated from arctic soil.</title>
        <authorList>
            <person name="Chaudhary D.K."/>
        </authorList>
    </citation>
    <scope>NUCLEOTIDE SEQUENCE [LARGE SCALE GENOMIC DNA]</scope>
    <source>
        <strain evidence="1 2">AR-3-8</strain>
    </source>
</reference>
<protein>
    <submittedName>
        <fullName evidence="1">Uncharacterized protein</fullName>
    </submittedName>
</protein>
<evidence type="ECO:0000313" key="2">
    <source>
        <dbReference type="Proteomes" id="UP000304900"/>
    </source>
</evidence>
<organism evidence="1 2">
    <name type="scientific">Dyadobacter frigoris</name>
    <dbReference type="NCBI Taxonomy" id="2576211"/>
    <lineage>
        <taxon>Bacteria</taxon>
        <taxon>Pseudomonadati</taxon>
        <taxon>Bacteroidota</taxon>
        <taxon>Cytophagia</taxon>
        <taxon>Cytophagales</taxon>
        <taxon>Spirosomataceae</taxon>
        <taxon>Dyadobacter</taxon>
    </lineage>
</organism>
<comment type="caution">
    <text evidence="1">The sequence shown here is derived from an EMBL/GenBank/DDBJ whole genome shotgun (WGS) entry which is preliminary data.</text>
</comment>
<gene>
    <name evidence="1" type="ORF">FDK13_24405</name>
</gene>
<dbReference type="AlphaFoldDB" id="A0A4U6D146"/>
<dbReference type="Proteomes" id="UP000304900">
    <property type="component" value="Unassembled WGS sequence"/>
</dbReference>
<evidence type="ECO:0000313" key="1">
    <source>
        <dbReference type="EMBL" id="TKT89488.1"/>
    </source>
</evidence>
<sequence>MFKTFRDLASHIGDTVTAINWIDRDKGQLEKPDSFNSIIIPGILLDFSEIVWFGTTKGNQTGTGQVTVKLIFSLPPATYESSAWSDYPEYEQITNDLYQSISQFNGIKDRTKSSDYYTGSYYVCEQVFNLTVYQVIQIRTMQKPKPEIQGTLSHSLNIPIQ</sequence>
<keyword evidence="2" id="KW-1185">Reference proteome</keyword>
<dbReference type="OrthoDB" id="962554at2"/>
<name>A0A4U6D146_9BACT</name>
<dbReference type="EMBL" id="SZVO01000012">
    <property type="protein sequence ID" value="TKT89488.1"/>
    <property type="molecule type" value="Genomic_DNA"/>
</dbReference>
<dbReference type="RefSeq" id="WP_137342625.1">
    <property type="nucleotide sequence ID" value="NZ_SZVO01000012.1"/>
</dbReference>
<proteinExistence type="predicted"/>